<sequence>MIEGWSVVPERVAVDAAGPNAEVVHGDGVTFAYGADALVVIVDAGDRPHGNAVDNANTLMLREPLPSEATEWISSKNKSNQPLFGFVKMADGCLALGELYQAVSTYRGMDPYTGEEGSLTSAKLTWRERLPPELLDTVRPTPALPLPGIGWLDDVPQDLTRALRSFLTAWYADVPVAPGAPHRAAMKLPTPLLAFHDIAAGREEILGRQDFIEPLDEVEYLDDEPLVVLATENQGVWVALIDPTDDDPVVWYDGGPERLRERERLSGFLLQFALNEAVSTSPFTGFATVTPESLDRFVEDLVPVPLQPMRVPGDPTRHWVAPGLVVMAADYGESGIWLSVGSRQRSALRPLRSRLDWERFNG</sequence>
<name>A0ABZ1S9K7_9ACTN</name>
<protein>
    <recommendedName>
        <fullName evidence="3">SMI1/KNR4 family protein</fullName>
    </recommendedName>
</protein>
<keyword evidence="2" id="KW-1185">Reference proteome</keyword>
<reference evidence="1" key="1">
    <citation type="submission" date="2022-10" db="EMBL/GenBank/DDBJ databases">
        <title>The complete genomes of actinobacterial strains from the NBC collection.</title>
        <authorList>
            <person name="Joergensen T.S."/>
            <person name="Alvarez Arevalo M."/>
            <person name="Sterndorff E.B."/>
            <person name="Faurdal D."/>
            <person name="Vuksanovic O."/>
            <person name="Mourched A.-S."/>
            <person name="Charusanti P."/>
            <person name="Shaw S."/>
            <person name="Blin K."/>
            <person name="Weber T."/>
        </authorList>
    </citation>
    <scope>NUCLEOTIDE SEQUENCE</scope>
    <source>
        <strain evidence="1">NBC_00256</strain>
    </source>
</reference>
<evidence type="ECO:0008006" key="3">
    <source>
        <dbReference type="Google" id="ProtNLM"/>
    </source>
</evidence>
<organism evidence="1 2">
    <name type="scientific">Micromonospora globbae</name>
    <dbReference type="NCBI Taxonomy" id="1894969"/>
    <lineage>
        <taxon>Bacteria</taxon>
        <taxon>Bacillati</taxon>
        <taxon>Actinomycetota</taxon>
        <taxon>Actinomycetes</taxon>
        <taxon>Micromonosporales</taxon>
        <taxon>Micromonosporaceae</taxon>
        <taxon>Micromonospora</taxon>
    </lineage>
</organism>
<dbReference type="RefSeq" id="WP_328852217.1">
    <property type="nucleotide sequence ID" value="NZ_CP108084.1"/>
</dbReference>
<gene>
    <name evidence="1" type="ORF">OG994_04010</name>
</gene>
<accession>A0ABZ1S9K7</accession>
<evidence type="ECO:0000313" key="1">
    <source>
        <dbReference type="EMBL" id="WUP50692.1"/>
    </source>
</evidence>
<dbReference type="Proteomes" id="UP001432190">
    <property type="component" value="Chromosome"/>
</dbReference>
<proteinExistence type="predicted"/>
<dbReference type="EMBL" id="CP108084">
    <property type="protein sequence ID" value="WUP50692.1"/>
    <property type="molecule type" value="Genomic_DNA"/>
</dbReference>
<evidence type="ECO:0000313" key="2">
    <source>
        <dbReference type="Proteomes" id="UP001432190"/>
    </source>
</evidence>